<reference evidence="1 2" key="1">
    <citation type="submission" date="2021-06" db="EMBL/GenBank/DDBJ databases">
        <title>Caerostris extrusa draft genome.</title>
        <authorList>
            <person name="Kono N."/>
            <person name="Arakawa K."/>
        </authorList>
    </citation>
    <scope>NUCLEOTIDE SEQUENCE [LARGE SCALE GENOMIC DNA]</scope>
</reference>
<keyword evidence="2" id="KW-1185">Reference proteome</keyword>
<protein>
    <submittedName>
        <fullName evidence="1">Uncharacterized protein</fullName>
    </submittedName>
</protein>
<sequence length="48" mass="5215">ESSPDDNKISSSAEMDLVYFGLCLGKTSAYKFAHLKSRPQESAGFMVA</sequence>
<evidence type="ECO:0000313" key="2">
    <source>
        <dbReference type="Proteomes" id="UP001054945"/>
    </source>
</evidence>
<dbReference type="AlphaFoldDB" id="A0AAV4TB95"/>
<organism evidence="1 2">
    <name type="scientific">Caerostris extrusa</name>
    <name type="common">Bark spider</name>
    <name type="synonym">Caerostris bankana</name>
    <dbReference type="NCBI Taxonomy" id="172846"/>
    <lineage>
        <taxon>Eukaryota</taxon>
        <taxon>Metazoa</taxon>
        <taxon>Ecdysozoa</taxon>
        <taxon>Arthropoda</taxon>
        <taxon>Chelicerata</taxon>
        <taxon>Arachnida</taxon>
        <taxon>Araneae</taxon>
        <taxon>Araneomorphae</taxon>
        <taxon>Entelegynae</taxon>
        <taxon>Araneoidea</taxon>
        <taxon>Araneidae</taxon>
        <taxon>Caerostris</taxon>
    </lineage>
</organism>
<dbReference type="Proteomes" id="UP001054945">
    <property type="component" value="Unassembled WGS sequence"/>
</dbReference>
<accession>A0AAV4TB95</accession>
<name>A0AAV4TB95_CAEEX</name>
<dbReference type="EMBL" id="BPLR01010888">
    <property type="protein sequence ID" value="GIY42726.1"/>
    <property type="molecule type" value="Genomic_DNA"/>
</dbReference>
<gene>
    <name evidence="1" type="ORF">CEXT_780351</name>
</gene>
<comment type="caution">
    <text evidence="1">The sequence shown here is derived from an EMBL/GenBank/DDBJ whole genome shotgun (WGS) entry which is preliminary data.</text>
</comment>
<proteinExistence type="predicted"/>
<feature type="non-terminal residue" evidence="1">
    <location>
        <position position="1"/>
    </location>
</feature>
<evidence type="ECO:0000313" key="1">
    <source>
        <dbReference type="EMBL" id="GIY42726.1"/>
    </source>
</evidence>